<accession>A0A8X6P1P2</accession>
<organism evidence="2 3">
    <name type="scientific">Nephila pilipes</name>
    <name type="common">Giant wood spider</name>
    <name type="synonym">Nephila maculata</name>
    <dbReference type="NCBI Taxonomy" id="299642"/>
    <lineage>
        <taxon>Eukaryota</taxon>
        <taxon>Metazoa</taxon>
        <taxon>Ecdysozoa</taxon>
        <taxon>Arthropoda</taxon>
        <taxon>Chelicerata</taxon>
        <taxon>Arachnida</taxon>
        <taxon>Araneae</taxon>
        <taxon>Araneomorphae</taxon>
        <taxon>Entelegynae</taxon>
        <taxon>Araneoidea</taxon>
        <taxon>Nephilidae</taxon>
        <taxon>Nephila</taxon>
    </lineage>
</organism>
<protein>
    <submittedName>
        <fullName evidence="2">Uncharacterized protein</fullName>
    </submittedName>
</protein>
<evidence type="ECO:0000313" key="3">
    <source>
        <dbReference type="Proteomes" id="UP000887013"/>
    </source>
</evidence>
<proteinExistence type="predicted"/>
<feature type="region of interest" description="Disordered" evidence="1">
    <location>
        <begin position="83"/>
        <end position="120"/>
    </location>
</feature>
<evidence type="ECO:0000256" key="1">
    <source>
        <dbReference type="SAM" id="MobiDB-lite"/>
    </source>
</evidence>
<gene>
    <name evidence="2" type="ORF">NPIL_3091</name>
</gene>
<dbReference type="AlphaFoldDB" id="A0A8X6P1P2"/>
<feature type="region of interest" description="Disordered" evidence="1">
    <location>
        <begin position="1"/>
        <end position="71"/>
    </location>
</feature>
<feature type="compositionally biased region" description="Polar residues" evidence="1">
    <location>
        <begin position="106"/>
        <end position="120"/>
    </location>
</feature>
<reference evidence="2" key="1">
    <citation type="submission" date="2020-08" db="EMBL/GenBank/DDBJ databases">
        <title>Multicomponent nature underlies the extraordinary mechanical properties of spider dragline silk.</title>
        <authorList>
            <person name="Kono N."/>
            <person name="Nakamura H."/>
            <person name="Mori M."/>
            <person name="Yoshida Y."/>
            <person name="Ohtoshi R."/>
            <person name="Malay A.D."/>
            <person name="Moran D.A.P."/>
            <person name="Tomita M."/>
            <person name="Numata K."/>
            <person name="Arakawa K."/>
        </authorList>
    </citation>
    <scope>NUCLEOTIDE SEQUENCE</scope>
</reference>
<feature type="compositionally biased region" description="Basic and acidic residues" evidence="1">
    <location>
        <begin position="27"/>
        <end position="42"/>
    </location>
</feature>
<comment type="caution">
    <text evidence="2">The sequence shown here is derived from an EMBL/GenBank/DDBJ whole genome shotgun (WGS) entry which is preliminary data.</text>
</comment>
<name>A0A8X6P1P2_NEPPI</name>
<dbReference type="Proteomes" id="UP000887013">
    <property type="component" value="Unassembled WGS sequence"/>
</dbReference>
<keyword evidence="3" id="KW-1185">Reference proteome</keyword>
<sequence>MVNPIRPAGEDRAHPLKAGRRNALIGRIDRPMERERARKSGKLDGAMVGYASRGPTVGRTTRGSEKESKGPVVLVDGGHEVLNGRIPEGIDGEPSGRALDVDGRPTPTQVLLNPSGGSST</sequence>
<evidence type="ECO:0000313" key="2">
    <source>
        <dbReference type="EMBL" id="GFT42669.1"/>
    </source>
</evidence>
<dbReference type="EMBL" id="BMAW01063960">
    <property type="protein sequence ID" value="GFT42669.1"/>
    <property type="molecule type" value="Genomic_DNA"/>
</dbReference>